<reference evidence="6 7" key="1">
    <citation type="submission" date="2016-10" db="EMBL/GenBank/DDBJ databases">
        <authorList>
            <person name="de Groot N.N."/>
        </authorList>
    </citation>
    <scope>NUCLEOTIDE SEQUENCE [LARGE SCALE GENOMIC DNA]</scope>
    <source>
        <strain evidence="2 6">DSM 2872</strain>
        <strain evidence="3 7">L14</strain>
    </source>
</reference>
<dbReference type="Proteomes" id="UP000183469">
    <property type="component" value="Unassembled WGS sequence"/>
</dbReference>
<protein>
    <submittedName>
        <fullName evidence="4">Uncharacterized protein</fullName>
    </submittedName>
</protein>
<evidence type="ECO:0000313" key="2">
    <source>
        <dbReference type="EMBL" id="SEA28084.1"/>
    </source>
</evidence>
<accession>A0A1K1P761</accession>
<dbReference type="RefSeq" id="WP_026759919.1">
    <property type="nucleotide sequence ID" value="NZ_FNQG01000013.1"/>
</dbReference>
<dbReference type="Proteomes" id="UP000182958">
    <property type="component" value="Unassembled WGS sequence"/>
</dbReference>
<keyword evidence="5" id="KW-1185">Reference proteome</keyword>
<evidence type="ECO:0000313" key="3">
    <source>
        <dbReference type="EMBL" id="SFA82086.1"/>
    </source>
</evidence>
<reference evidence="4" key="2">
    <citation type="submission" date="2016-11" db="EMBL/GenBank/DDBJ databases">
        <authorList>
            <person name="Jaros S."/>
            <person name="Januszkiewicz K."/>
            <person name="Wedrychowicz H."/>
        </authorList>
    </citation>
    <scope>NUCLEOTIDE SEQUENCE [LARGE SCALE GENOMIC DNA]</scope>
    <source>
        <strain evidence="4">C3</strain>
    </source>
</reference>
<evidence type="ECO:0000313" key="4">
    <source>
        <dbReference type="EMBL" id="SFW43407.1"/>
    </source>
</evidence>
<evidence type="ECO:0000313" key="5">
    <source>
        <dbReference type="Proteomes" id="UP000182958"/>
    </source>
</evidence>
<name>A0A1K1P761_SELRU</name>
<evidence type="ECO:0000313" key="6">
    <source>
        <dbReference type="Proteomes" id="UP000183469"/>
    </source>
</evidence>
<sequence length="72" mass="8239">MRAIVHWKGGSSVSIDDILTIRYTDKDGPKFLQSNDLSSFQFQGIDSFSFFTKKGLLIFSVAEILYIDFRAR</sequence>
<evidence type="ECO:0000313" key="1">
    <source>
        <dbReference type="EMBL" id="MBE6086346.1"/>
    </source>
</evidence>
<organism evidence="4 5">
    <name type="scientific">Selenomonas ruminantium</name>
    <dbReference type="NCBI Taxonomy" id="971"/>
    <lineage>
        <taxon>Bacteria</taxon>
        <taxon>Bacillati</taxon>
        <taxon>Bacillota</taxon>
        <taxon>Negativicutes</taxon>
        <taxon>Selenomonadales</taxon>
        <taxon>Selenomonadaceae</taxon>
        <taxon>Selenomonas</taxon>
    </lineage>
</organism>
<dbReference type="Proteomes" id="UP000772151">
    <property type="component" value="Unassembled WGS sequence"/>
</dbReference>
<dbReference type="AlphaFoldDB" id="A0A1K1P761"/>
<evidence type="ECO:0000313" key="7">
    <source>
        <dbReference type="Proteomes" id="UP000183843"/>
    </source>
</evidence>
<dbReference type="EMBL" id="SVCA01000016">
    <property type="protein sequence ID" value="MBE6086346.1"/>
    <property type="molecule type" value="Genomic_DNA"/>
</dbReference>
<reference evidence="5" key="3">
    <citation type="submission" date="2016-11" db="EMBL/GenBank/DDBJ databases">
        <authorList>
            <person name="Varghese N."/>
            <person name="Submissions S."/>
        </authorList>
    </citation>
    <scope>NUCLEOTIDE SEQUENCE [LARGE SCALE GENOMIC DNA]</scope>
    <source>
        <strain evidence="5">C3</strain>
    </source>
</reference>
<reference evidence="1" key="4">
    <citation type="submission" date="2019-04" db="EMBL/GenBank/DDBJ databases">
        <title>Evolution of Biomass-Degrading Anaerobic Consortia Revealed by Metagenomics.</title>
        <authorList>
            <person name="Peng X."/>
        </authorList>
    </citation>
    <scope>NUCLEOTIDE SEQUENCE</scope>
    <source>
        <strain evidence="1">SIG242</strain>
    </source>
</reference>
<dbReference type="OrthoDB" id="9875723at2"/>
<dbReference type="EMBL" id="FNQG01000013">
    <property type="protein sequence ID" value="SEA28084.1"/>
    <property type="molecule type" value="Genomic_DNA"/>
</dbReference>
<proteinExistence type="predicted"/>
<dbReference type="Proteomes" id="UP000183843">
    <property type="component" value="Unassembled WGS sequence"/>
</dbReference>
<dbReference type="EMBL" id="FPJA01000007">
    <property type="protein sequence ID" value="SFW43407.1"/>
    <property type="molecule type" value="Genomic_DNA"/>
</dbReference>
<dbReference type="EMBL" id="FOJX01000002">
    <property type="protein sequence ID" value="SFA82086.1"/>
    <property type="molecule type" value="Genomic_DNA"/>
</dbReference>
<gene>
    <name evidence="1" type="ORF">E7203_13025</name>
    <name evidence="4" type="ORF">SAMN02910323_1850</name>
    <name evidence="3" type="ORF">SAMN05216587_10211</name>
    <name evidence="2" type="ORF">SAMN05660648_02614</name>
</gene>